<keyword evidence="1" id="KW-0812">Transmembrane</keyword>
<gene>
    <name evidence="2" type="ORF">CVT25_003231</name>
</gene>
<reference evidence="2 3" key="1">
    <citation type="journal article" date="2018" name="Evol. Lett.">
        <title>Horizontal gene cluster transfer increased hallucinogenic mushroom diversity.</title>
        <authorList>
            <person name="Reynolds H.T."/>
            <person name="Vijayakumar V."/>
            <person name="Gluck-Thaler E."/>
            <person name="Korotkin H.B."/>
            <person name="Matheny P.B."/>
            <person name="Slot J.C."/>
        </authorList>
    </citation>
    <scope>NUCLEOTIDE SEQUENCE [LARGE SCALE GENOMIC DNA]</scope>
    <source>
        <strain evidence="2 3">2631</strain>
    </source>
</reference>
<evidence type="ECO:0000313" key="2">
    <source>
        <dbReference type="EMBL" id="PPQ71386.1"/>
    </source>
</evidence>
<keyword evidence="3" id="KW-1185">Reference proteome</keyword>
<dbReference type="InParanoid" id="A0A409VYP9"/>
<accession>A0A409VYP9</accession>
<proteinExistence type="predicted"/>
<evidence type="ECO:0000313" key="3">
    <source>
        <dbReference type="Proteomes" id="UP000283269"/>
    </source>
</evidence>
<feature type="transmembrane region" description="Helical" evidence="1">
    <location>
        <begin position="19"/>
        <end position="39"/>
    </location>
</feature>
<evidence type="ECO:0000256" key="1">
    <source>
        <dbReference type="SAM" id="Phobius"/>
    </source>
</evidence>
<dbReference type="AlphaFoldDB" id="A0A409VYP9"/>
<comment type="caution">
    <text evidence="2">The sequence shown here is derived from an EMBL/GenBank/DDBJ whole genome shotgun (WGS) entry which is preliminary data.</text>
</comment>
<dbReference type="EMBL" id="NHYD01003866">
    <property type="protein sequence ID" value="PPQ71386.1"/>
    <property type="molecule type" value="Genomic_DNA"/>
</dbReference>
<keyword evidence="1" id="KW-0472">Membrane</keyword>
<dbReference type="Proteomes" id="UP000283269">
    <property type="component" value="Unassembled WGS sequence"/>
</dbReference>
<keyword evidence="1" id="KW-1133">Transmembrane helix</keyword>
<protein>
    <submittedName>
        <fullName evidence="2">Uncharacterized protein</fullName>
    </submittedName>
</protein>
<sequence length="190" mass="21024">MPAPTNTKGRASSSVRASLNWVCCLLPLILPLPLPVLIIGGGKVHKERRALASLSVSRPRIEVDSVVVDERTGGVRIVPVREEAYAVAVPDLLDNVRRMRADRVRIKGVENGYTIQEKEQERKAKEKRRPRTTIPSVLCITKYVRALSGIVFLLSSEPYVRSDTEMTRICISAMGNILDSMKLLCACADV</sequence>
<name>A0A409VYP9_PSICY</name>
<organism evidence="2 3">
    <name type="scientific">Psilocybe cyanescens</name>
    <dbReference type="NCBI Taxonomy" id="93625"/>
    <lineage>
        <taxon>Eukaryota</taxon>
        <taxon>Fungi</taxon>
        <taxon>Dikarya</taxon>
        <taxon>Basidiomycota</taxon>
        <taxon>Agaricomycotina</taxon>
        <taxon>Agaricomycetes</taxon>
        <taxon>Agaricomycetidae</taxon>
        <taxon>Agaricales</taxon>
        <taxon>Agaricineae</taxon>
        <taxon>Strophariaceae</taxon>
        <taxon>Psilocybe</taxon>
    </lineage>
</organism>